<evidence type="ECO:0000256" key="1">
    <source>
        <dbReference type="ARBA" id="ARBA00004613"/>
    </source>
</evidence>
<keyword evidence="9" id="KW-0961">Cell wall biogenesis/degradation</keyword>
<keyword evidence="8 10" id="KW-0326">Glycosidase</keyword>
<dbReference type="AlphaFoldDB" id="A0A507BGW9"/>
<comment type="similarity">
    <text evidence="2 10">Belongs to the glycosyl hydrolase 28 family.</text>
</comment>
<accession>A0A507BGW9</accession>
<dbReference type="GO" id="GO:0005975">
    <property type="term" value="P:carbohydrate metabolic process"/>
    <property type="evidence" value="ECO:0007669"/>
    <property type="project" value="InterPro"/>
</dbReference>
<protein>
    <recommendedName>
        <fullName evidence="14">Pectate lyase superfamily protein domain-containing protein</fullName>
    </recommendedName>
</protein>
<evidence type="ECO:0000256" key="2">
    <source>
        <dbReference type="ARBA" id="ARBA00008834"/>
    </source>
</evidence>
<name>A0A507BGW9_9PEZI</name>
<dbReference type="STRING" id="1093900.A0A507BGW9"/>
<dbReference type="EMBL" id="SKBQ01000018">
    <property type="protein sequence ID" value="TPX16241.1"/>
    <property type="molecule type" value="Genomic_DNA"/>
</dbReference>
<gene>
    <name evidence="12" type="ORF">E0L32_003890</name>
</gene>
<keyword evidence="4 11" id="KW-0732">Signal</keyword>
<dbReference type="PANTHER" id="PTHR31736">
    <property type="match status" value="1"/>
</dbReference>
<evidence type="ECO:0000256" key="10">
    <source>
        <dbReference type="RuleBase" id="RU361169"/>
    </source>
</evidence>
<evidence type="ECO:0000256" key="7">
    <source>
        <dbReference type="ARBA" id="ARBA00023180"/>
    </source>
</evidence>
<dbReference type="GO" id="GO:0005576">
    <property type="term" value="C:extracellular region"/>
    <property type="evidence" value="ECO:0007669"/>
    <property type="project" value="UniProtKB-SubCell"/>
</dbReference>
<organism evidence="12 13">
    <name type="scientific">Thyridium curvatum</name>
    <dbReference type="NCBI Taxonomy" id="1093900"/>
    <lineage>
        <taxon>Eukaryota</taxon>
        <taxon>Fungi</taxon>
        <taxon>Dikarya</taxon>
        <taxon>Ascomycota</taxon>
        <taxon>Pezizomycotina</taxon>
        <taxon>Sordariomycetes</taxon>
        <taxon>Sordariomycetidae</taxon>
        <taxon>Thyridiales</taxon>
        <taxon>Thyridiaceae</taxon>
        <taxon>Thyridium</taxon>
    </lineage>
</organism>
<evidence type="ECO:0000313" key="12">
    <source>
        <dbReference type="EMBL" id="TPX16241.1"/>
    </source>
</evidence>
<reference evidence="12 13" key="1">
    <citation type="submission" date="2019-06" db="EMBL/GenBank/DDBJ databases">
        <title>Draft genome sequence of the filamentous fungus Phialemoniopsis curvata isolated from diesel fuel.</title>
        <authorList>
            <person name="Varaljay V.A."/>
            <person name="Lyon W.J."/>
            <person name="Crouch A.L."/>
            <person name="Drake C.E."/>
            <person name="Hollomon J.M."/>
            <person name="Nadeau L.J."/>
            <person name="Nunn H.S."/>
            <person name="Stevenson B.S."/>
            <person name="Bojanowski C.L."/>
            <person name="Crookes-Goodson W.J."/>
        </authorList>
    </citation>
    <scope>NUCLEOTIDE SEQUENCE [LARGE SCALE GENOMIC DNA]</scope>
    <source>
        <strain evidence="12 13">D216</strain>
    </source>
</reference>
<dbReference type="GO" id="GO:0046576">
    <property type="term" value="F:rhamnogalacturonan alpha-L-rhamnopyranosyl-(1-&gt;4)-alpha-D-galactopyranosyluronide lyase activity"/>
    <property type="evidence" value="ECO:0007669"/>
    <property type="project" value="UniProtKB-ARBA"/>
</dbReference>
<dbReference type="GO" id="GO:0071555">
    <property type="term" value="P:cell wall organization"/>
    <property type="evidence" value="ECO:0007669"/>
    <property type="project" value="UniProtKB-KW"/>
</dbReference>
<evidence type="ECO:0000256" key="5">
    <source>
        <dbReference type="ARBA" id="ARBA00022801"/>
    </source>
</evidence>
<dbReference type="Pfam" id="PF00295">
    <property type="entry name" value="Glyco_hydro_28"/>
    <property type="match status" value="1"/>
</dbReference>
<keyword evidence="13" id="KW-1185">Reference proteome</keyword>
<keyword evidence="3" id="KW-0964">Secreted</keyword>
<keyword evidence="6" id="KW-1015">Disulfide bond</keyword>
<evidence type="ECO:0008006" key="14">
    <source>
        <dbReference type="Google" id="ProtNLM"/>
    </source>
</evidence>
<dbReference type="RefSeq" id="XP_030997952.1">
    <property type="nucleotide sequence ID" value="XM_031138240.1"/>
</dbReference>
<evidence type="ECO:0000256" key="4">
    <source>
        <dbReference type="ARBA" id="ARBA00022729"/>
    </source>
</evidence>
<feature type="chain" id="PRO_5021195681" description="Pectate lyase superfamily protein domain-containing protein" evidence="11">
    <location>
        <begin position="20"/>
        <end position="520"/>
    </location>
</feature>
<evidence type="ECO:0000256" key="9">
    <source>
        <dbReference type="ARBA" id="ARBA00023316"/>
    </source>
</evidence>
<sequence length="520" mass="57253">MFLKTIVTVASLLAATVQGGYVGYPRPSIYSKSAHFSLKVNGTDMYTVSYAGYDYVQFSMDEGYDTEIIIEARDQASINSYTITPQALPIKARVDGKKLIFKMKKAHYLIVKINSMKEFVVGADPSETNVPKLGASNVFNVLDYKADNTGAAITAGVQAAIDAAAKRPGSIVYVPPGLYLVGNLVIRDRTSLYLAGGSVLRFTGKKSDYKVMYTKSDLGDGTWWISTDKDTTGIKIFGRGTIDGNGYNTRKNTGADKFMASMVVPAGTKDFHMDGVLVRDSSFWAVNVVQVQDSTFTNLKIFDRFDVTQDDGIDINESSNVKVRRVIAIANDDSFSAKTWPYKTGTTVPFPYQPRPNNKIWFDDCLAWTLCYAYKIGEGVWEEQSEITFQNSYVYYAGVGCGINHKYGSASARNITWQNIDIERLGGSPGGQAAWATLYVNFVKQGAGPIGPGILLKNIKARMKGKQRGLIQGYDASSTISDVTFTDIYMENSPNPATSFDALNMERTNFYSNINIKNTK</sequence>
<evidence type="ECO:0000256" key="11">
    <source>
        <dbReference type="SAM" id="SignalP"/>
    </source>
</evidence>
<dbReference type="GO" id="GO:0004650">
    <property type="term" value="F:polygalacturonase activity"/>
    <property type="evidence" value="ECO:0007669"/>
    <property type="project" value="InterPro"/>
</dbReference>
<evidence type="ECO:0000256" key="6">
    <source>
        <dbReference type="ARBA" id="ARBA00023157"/>
    </source>
</evidence>
<keyword evidence="7" id="KW-0325">Glycoprotein</keyword>
<evidence type="ECO:0000256" key="8">
    <source>
        <dbReference type="ARBA" id="ARBA00023295"/>
    </source>
</evidence>
<dbReference type="InterPro" id="IPR000743">
    <property type="entry name" value="Glyco_hydro_28"/>
</dbReference>
<dbReference type="OrthoDB" id="187139at2759"/>
<dbReference type="SUPFAM" id="SSF51126">
    <property type="entry name" value="Pectin lyase-like"/>
    <property type="match status" value="1"/>
</dbReference>
<comment type="subcellular location">
    <subcellularLocation>
        <location evidence="1">Secreted</location>
    </subcellularLocation>
</comment>
<dbReference type="InParanoid" id="A0A507BGW9"/>
<dbReference type="InterPro" id="IPR012334">
    <property type="entry name" value="Pectin_lyas_fold"/>
</dbReference>
<feature type="signal peptide" evidence="11">
    <location>
        <begin position="1"/>
        <end position="19"/>
    </location>
</feature>
<proteinExistence type="inferred from homology"/>
<keyword evidence="5 10" id="KW-0378">Hydrolase</keyword>
<dbReference type="PANTHER" id="PTHR31736:SF19">
    <property type="entry name" value="PECTIN LYASE SUPERFAMILY PROTEIN-RELATED"/>
    <property type="match status" value="1"/>
</dbReference>
<dbReference type="Gene3D" id="2.160.20.10">
    <property type="entry name" value="Single-stranded right-handed beta-helix, Pectin lyase-like"/>
    <property type="match status" value="1"/>
</dbReference>
<evidence type="ECO:0000256" key="3">
    <source>
        <dbReference type="ARBA" id="ARBA00022525"/>
    </source>
</evidence>
<comment type="caution">
    <text evidence="12">The sequence shown here is derived from an EMBL/GenBank/DDBJ whole genome shotgun (WGS) entry which is preliminary data.</text>
</comment>
<dbReference type="Proteomes" id="UP000319257">
    <property type="component" value="Unassembled WGS sequence"/>
</dbReference>
<dbReference type="GeneID" id="41971337"/>
<dbReference type="InterPro" id="IPR011050">
    <property type="entry name" value="Pectin_lyase_fold/virulence"/>
</dbReference>
<evidence type="ECO:0000313" key="13">
    <source>
        <dbReference type="Proteomes" id="UP000319257"/>
    </source>
</evidence>